<organism evidence="3 4">
    <name type="scientific">Mycolicibacterium peregrinum</name>
    <name type="common">Mycobacterium peregrinum</name>
    <dbReference type="NCBI Taxonomy" id="43304"/>
    <lineage>
        <taxon>Bacteria</taxon>
        <taxon>Bacillati</taxon>
        <taxon>Actinomycetota</taxon>
        <taxon>Actinomycetes</taxon>
        <taxon>Mycobacteriales</taxon>
        <taxon>Mycobacteriaceae</taxon>
        <taxon>Mycolicibacterium</taxon>
    </lineage>
</organism>
<protein>
    <recommendedName>
        <fullName evidence="2">2Fe-2S ferredoxin-type domain-containing protein</fullName>
    </recommendedName>
</protein>
<evidence type="ECO:0000313" key="4">
    <source>
        <dbReference type="Proteomes" id="UP000093902"/>
    </source>
</evidence>
<dbReference type="GO" id="GO:0051536">
    <property type="term" value="F:iron-sulfur cluster binding"/>
    <property type="evidence" value="ECO:0007669"/>
    <property type="project" value="InterPro"/>
</dbReference>
<dbReference type="CDD" id="cd00207">
    <property type="entry name" value="fer2"/>
    <property type="match status" value="1"/>
</dbReference>
<feature type="domain" description="2Fe-2S ferredoxin-type" evidence="2">
    <location>
        <begin position="1"/>
        <end position="99"/>
    </location>
</feature>
<evidence type="ECO:0000313" key="3">
    <source>
        <dbReference type="EMBL" id="OBB33785.1"/>
    </source>
</evidence>
<dbReference type="InterPro" id="IPR036010">
    <property type="entry name" value="2Fe-2S_ferredoxin-like_sf"/>
</dbReference>
<evidence type="ECO:0000256" key="1">
    <source>
        <dbReference type="SAM" id="MobiDB-lite"/>
    </source>
</evidence>
<evidence type="ECO:0000259" key="2">
    <source>
        <dbReference type="PROSITE" id="PS51085"/>
    </source>
</evidence>
<name>A0A1A0RGX5_MYCPR</name>
<dbReference type="SUPFAM" id="SSF54292">
    <property type="entry name" value="2Fe-2S ferredoxin-like"/>
    <property type="match status" value="1"/>
</dbReference>
<feature type="region of interest" description="Disordered" evidence="1">
    <location>
        <begin position="92"/>
        <end position="116"/>
    </location>
</feature>
<gene>
    <name evidence="3" type="ORF">A5792_11470</name>
</gene>
<dbReference type="EMBL" id="LZSO01000008">
    <property type="protein sequence ID" value="OBB33785.1"/>
    <property type="molecule type" value="Genomic_DNA"/>
</dbReference>
<comment type="caution">
    <text evidence="3">The sequence shown here is derived from an EMBL/GenBank/DDBJ whole genome shotgun (WGS) entry which is preliminary data.</text>
</comment>
<dbReference type="PROSITE" id="PS51085">
    <property type="entry name" value="2FE2S_FER_2"/>
    <property type="match status" value="1"/>
</dbReference>
<feature type="compositionally biased region" description="Basic and acidic residues" evidence="1">
    <location>
        <begin position="103"/>
        <end position="116"/>
    </location>
</feature>
<dbReference type="Proteomes" id="UP000093902">
    <property type="component" value="Unassembled WGS sequence"/>
</dbReference>
<dbReference type="OrthoDB" id="4484726at2"/>
<sequence>MRVEPAGIEITVRPGETLIQAAWREGYEWPTLCYAMGRCTACRCEVIEGLHTLSERTQAELVLLGDLDRRVRRTNPRRVRLACQVSATGDVTVRKPGVKRQPRTSDERAGKSNDRA</sequence>
<dbReference type="Gene3D" id="3.10.20.30">
    <property type="match status" value="1"/>
</dbReference>
<dbReference type="InterPro" id="IPR001041">
    <property type="entry name" value="2Fe-2S_ferredoxin-type"/>
</dbReference>
<proteinExistence type="predicted"/>
<reference evidence="4" key="1">
    <citation type="submission" date="2016-06" db="EMBL/GenBank/DDBJ databases">
        <authorList>
            <person name="Sutton G."/>
            <person name="Brinkac L."/>
            <person name="Sanka R."/>
            <person name="Adams M."/>
            <person name="Lau E."/>
            <person name="Mehaffy C."/>
            <person name="Tameris M."/>
            <person name="Hatherill M."/>
            <person name="Hanekom W."/>
            <person name="Mahomed H."/>
            <person name="Mcshane H."/>
        </authorList>
    </citation>
    <scope>NUCLEOTIDE SEQUENCE [LARGE SCALE GENOMIC DNA]</scope>
    <source>
        <strain evidence="4">852002-51209_SCH5440388</strain>
    </source>
</reference>
<dbReference type="InterPro" id="IPR012675">
    <property type="entry name" value="Beta-grasp_dom_sf"/>
</dbReference>
<dbReference type="Pfam" id="PF00111">
    <property type="entry name" value="Fer2"/>
    <property type="match status" value="1"/>
</dbReference>
<dbReference type="AlphaFoldDB" id="A0A1A0RGX5"/>
<dbReference type="RefSeq" id="WP_064929732.1">
    <property type="nucleotide sequence ID" value="NZ_LZSO01000008.1"/>
</dbReference>
<accession>A0A1A0RGX5</accession>